<gene>
    <name evidence="2" type="ORF">RUM43_008797</name>
</gene>
<dbReference type="AlphaFoldDB" id="A0AAN8NNA0"/>
<protein>
    <submittedName>
        <fullName evidence="2">Uncharacterized protein</fullName>
    </submittedName>
</protein>
<feature type="chain" id="PRO_5042830851" evidence="1">
    <location>
        <begin position="21"/>
        <end position="88"/>
    </location>
</feature>
<dbReference type="Proteomes" id="UP001372834">
    <property type="component" value="Unassembled WGS sequence"/>
</dbReference>
<accession>A0AAN8NNA0</accession>
<dbReference type="EMBL" id="JAWJWE010000038">
    <property type="protein sequence ID" value="KAK6622945.1"/>
    <property type="molecule type" value="Genomic_DNA"/>
</dbReference>
<sequence length="88" mass="10638">MTDITVPAVLLILFLDICYSQNYYQNIDCDFEDDKCRWRWNTTIPNGFRVFSGVEAERYLRQNPDDDRMLFADADRNFNGEYMRREYS</sequence>
<reference evidence="2 3" key="1">
    <citation type="submission" date="2023-10" db="EMBL/GenBank/DDBJ databases">
        <title>Genomes of two closely related lineages of the louse Polyplax serrata with different host specificities.</title>
        <authorList>
            <person name="Martinu J."/>
            <person name="Tarabai H."/>
            <person name="Stefka J."/>
            <person name="Hypsa V."/>
        </authorList>
    </citation>
    <scope>NUCLEOTIDE SEQUENCE [LARGE SCALE GENOMIC DNA]</scope>
    <source>
        <strain evidence="2">HR10_N</strain>
    </source>
</reference>
<feature type="signal peptide" evidence="1">
    <location>
        <begin position="1"/>
        <end position="20"/>
    </location>
</feature>
<organism evidence="2 3">
    <name type="scientific">Polyplax serrata</name>
    <name type="common">Common mouse louse</name>
    <dbReference type="NCBI Taxonomy" id="468196"/>
    <lineage>
        <taxon>Eukaryota</taxon>
        <taxon>Metazoa</taxon>
        <taxon>Ecdysozoa</taxon>
        <taxon>Arthropoda</taxon>
        <taxon>Hexapoda</taxon>
        <taxon>Insecta</taxon>
        <taxon>Pterygota</taxon>
        <taxon>Neoptera</taxon>
        <taxon>Paraneoptera</taxon>
        <taxon>Psocodea</taxon>
        <taxon>Troctomorpha</taxon>
        <taxon>Phthiraptera</taxon>
        <taxon>Anoplura</taxon>
        <taxon>Polyplacidae</taxon>
        <taxon>Polyplax</taxon>
    </lineage>
</organism>
<comment type="caution">
    <text evidence="2">The sequence shown here is derived from an EMBL/GenBank/DDBJ whole genome shotgun (WGS) entry which is preliminary data.</text>
</comment>
<keyword evidence="1" id="KW-0732">Signal</keyword>
<name>A0AAN8NNA0_POLSC</name>
<proteinExistence type="predicted"/>
<evidence type="ECO:0000256" key="1">
    <source>
        <dbReference type="SAM" id="SignalP"/>
    </source>
</evidence>
<evidence type="ECO:0000313" key="2">
    <source>
        <dbReference type="EMBL" id="KAK6622945.1"/>
    </source>
</evidence>
<evidence type="ECO:0000313" key="3">
    <source>
        <dbReference type="Proteomes" id="UP001372834"/>
    </source>
</evidence>